<dbReference type="PANTHER" id="PTHR42105:SF1">
    <property type="entry name" value="TRANSALDOLASE"/>
    <property type="match status" value="1"/>
</dbReference>
<feature type="region of interest" description="Disordered" evidence="1">
    <location>
        <begin position="1670"/>
        <end position="1873"/>
    </location>
</feature>
<evidence type="ECO:0000313" key="3">
    <source>
        <dbReference type="Proteomes" id="UP000289323"/>
    </source>
</evidence>
<feature type="compositionally biased region" description="Low complexity" evidence="1">
    <location>
        <begin position="153"/>
        <end position="166"/>
    </location>
</feature>
<feature type="compositionally biased region" description="Polar residues" evidence="1">
    <location>
        <begin position="1735"/>
        <end position="1752"/>
    </location>
</feature>
<feature type="compositionally biased region" description="Basic and acidic residues" evidence="1">
    <location>
        <begin position="300"/>
        <end position="310"/>
    </location>
</feature>
<feature type="region of interest" description="Disordered" evidence="1">
    <location>
        <begin position="256"/>
        <end position="362"/>
    </location>
</feature>
<gene>
    <name evidence="2" type="ORF">TT172_LOCUS3435</name>
</gene>
<feature type="compositionally biased region" description="Basic and acidic residues" evidence="1">
    <location>
        <begin position="613"/>
        <end position="625"/>
    </location>
</feature>
<dbReference type="Proteomes" id="UP000289323">
    <property type="component" value="Unassembled WGS sequence"/>
</dbReference>
<feature type="compositionally biased region" description="Polar residues" evidence="1">
    <location>
        <begin position="1475"/>
        <end position="1486"/>
    </location>
</feature>
<feature type="region of interest" description="Disordered" evidence="1">
    <location>
        <begin position="1455"/>
        <end position="1553"/>
    </location>
</feature>
<feature type="compositionally biased region" description="Polar residues" evidence="1">
    <location>
        <begin position="801"/>
        <end position="813"/>
    </location>
</feature>
<feature type="compositionally biased region" description="Basic and acidic residues" evidence="1">
    <location>
        <begin position="404"/>
        <end position="417"/>
    </location>
</feature>
<accession>A0A446BER2</accession>
<feature type="region of interest" description="Disordered" evidence="1">
    <location>
        <begin position="1284"/>
        <end position="1307"/>
    </location>
</feature>
<feature type="compositionally biased region" description="Basic and acidic residues" evidence="1">
    <location>
        <begin position="1522"/>
        <end position="1534"/>
    </location>
</feature>
<feature type="compositionally biased region" description="Basic and acidic residues" evidence="1">
    <location>
        <begin position="427"/>
        <end position="443"/>
    </location>
</feature>
<reference evidence="2 3" key="1">
    <citation type="submission" date="2018-04" db="EMBL/GenBank/DDBJ databases">
        <authorList>
            <person name="Huttner S."/>
            <person name="Dainat J."/>
        </authorList>
    </citation>
    <scope>NUCLEOTIDE SEQUENCE [LARGE SCALE GENOMIC DNA]</scope>
</reference>
<feature type="region of interest" description="Disordered" evidence="1">
    <location>
        <begin position="967"/>
        <end position="1021"/>
    </location>
</feature>
<feature type="compositionally biased region" description="Polar residues" evidence="1">
    <location>
        <begin position="1096"/>
        <end position="1107"/>
    </location>
</feature>
<feature type="region of interest" description="Disordered" evidence="1">
    <location>
        <begin position="915"/>
        <end position="955"/>
    </location>
</feature>
<feature type="compositionally biased region" description="Basic and acidic residues" evidence="1">
    <location>
        <begin position="508"/>
        <end position="517"/>
    </location>
</feature>
<feature type="compositionally biased region" description="Low complexity" evidence="1">
    <location>
        <begin position="233"/>
        <end position="242"/>
    </location>
</feature>
<feature type="compositionally biased region" description="Basic and acidic residues" evidence="1">
    <location>
        <begin position="999"/>
        <end position="1010"/>
    </location>
</feature>
<feature type="compositionally biased region" description="Basic and acidic residues" evidence="1">
    <location>
        <begin position="841"/>
        <end position="850"/>
    </location>
</feature>
<feature type="compositionally biased region" description="Polar residues" evidence="1">
    <location>
        <begin position="1511"/>
        <end position="1520"/>
    </location>
</feature>
<feature type="compositionally biased region" description="Polar residues" evidence="1">
    <location>
        <begin position="1802"/>
        <end position="1812"/>
    </location>
</feature>
<feature type="compositionally biased region" description="Polar residues" evidence="1">
    <location>
        <begin position="220"/>
        <end position="231"/>
    </location>
</feature>
<feature type="compositionally biased region" description="Low complexity" evidence="1">
    <location>
        <begin position="473"/>
        <end position="487"/>
    </location>
</feature>
<proteinExistence type="predicted"/>
<feature type="region of interest" description="Disordered" evidence="1">
    <location>
        <begin position="796"/>
        <end position="871"/>
    </location>
</feature>
<feature type="region of interest" description="Disordered" evidence="1">
    <location>
        <begin position="377"/>
        <end position="762"/>
    </location>
</feature>
<evidence type="ECO:0000256" key="1">
    <source>
        <dbReference type="SAM" id="MobiDB-lite"/>
    </source>
</evidence>
<feature type="compositionally biased region" description="Polar residues" evidence="1">
    <location>
        <begin position="197"/>
        <end position="206"/>
    </location>
</feature>
<organism evidence="2 3">
    <name type="scientific">Thermothielavioides terrestris</name>
    <dbReference type="NCBI Taxonomy" id="2587410"/>
    <lineage>
        <taxon>Eukaryota</taxon>
        <taxon>Fungi</taxon>
        <taxon>Dikarya</taxon>
        <taxon>Ascomycota</taxon>
        <taxon>Pezizomycotina</taxon>
        <taxon>Sordariomycetes</taxon>
        <taxon>Sordariomycetidae</taxon>
        <taxon>Sordariales</taxon>
        <taxon>Chaetomiaceae</taxon>
        <taxon>Thermothielavioides</taxon>
    </lineage>
</organism>
<feature type="region of interest" description="Disordered" evidence="1">
    <location>
        <begin position="1"/>
        <end position="66"/>
    </location>
</feature>
<feature type="compositionally biased region" description="Basic and acidic residues" evidence="1">
    <location>
        <begin position="699"/>
        <end position="710"/>
    </location>
</feature>
<feature type="compositionally biased region" description="Low complexity" evidence="1">
    <location>
        <begin position="1822"/>
        <end position="1836"/>
    </location>
</feature>
<feature type="compositionally biased region" description="Low complexity" evidence="1">
    <location>
        <begin position="1695"/>
        <end position="1707"/>
    </location>
</feature>
<protein>
    <submittedName>
        <fullName evidence="2">227166f1-c4e4-4533-b41e-dd4b68d75070</fullName>
    </submittedName>
</protein>
<feature type="region of interest" description="Disordered" evidence="1">
    <location>
        <begin position="78"/>
        <end position="242"/>
    </location>
</feature>
<feature type="compositionally biased region" description="Basic and acidic residues" evidence="1">
    <location>
        <begin position="551"/>
        <end position="560"/>
    </location>
</feature>
<sequence>MGAEGKKRSAPPLPAPTETNSTLLTAPPSDVGTDVSKPGDDKSSYSLPDDGTPVTIKTGHRTSKSQTSLLIEYFEGGKASSASGAEHRKPSVRVRLTPSSKHRSKGGSDRDRIEITQTRSRRASLSRRSAPTGAPARSEAEGLSAAGGDMEDASSYASATEESTVSRNPIDIEIDRSGNVRRRRPASPLIPAADSKGSYQAPTMSELSAIPADSFLDGSGPTTSFGTSDVKSASRSRSPSRAGDYLLGAAAGLGAAAAADKFRNKSREDRERDRVVVSKSRDKERDRKHRPSKSRTASLSKEEHYVERSKSPRRRSKGHNESAVSAADSSVVSSAFSPSHRSADQHSIRSGTSKASSINNPKLLETVEDAIRRLILPELNALKREQSRHKSRRDSTTSSTTTGSRDEYASDRRRSAGVDKTLGTPRDSMRSKESRDREARNDFDDSSALSHDSVEDDQDIDDTPMRSTDRLKAAAAGAAVGAAAVAAHDAFQSPSDDKQRSRRRRRAELRSRGSDHALEDEESELGPPVPPMPLMSDVNASDVTRASIRSAESDRPHSATEELTPGRELGNDHPSPSSTPTPTRTPVTLQALGTQHANVSHGDLKALPNQRTGKWDEYVIDDSGKKVPSRASRHYQEEDDDVYDDSGSAPPYAPQSPYDYYSTQDVPPPLKYVPYQPERRGLSPIPSVSGYTEAGSEAPARESRATHRTNDSVSSAERSPRQDVSMHSRPSGEYAEDDRSARSSAVDQGAVASPAGSEFDRVTSGQAVRAVGLNPDFVHPPGIESNVASLVDGSMLDGSVLTGSSSAVGNQPHNGRESMATLEEEHSRDPGSPTKRSAASQHDDYAEERSLSPAPASGSQHSREFVEYELDEYGRKVPQTAYRQSPTASEAAITSAAVGAAAAVLRAKHAQGQEQHVISDEEAEFQGAGVQRNKSFKERTKNGPRPGIDTASAEQLVDRQDHIPKMGFNSMPDPNDPMPEIGNWGDDDMLTNPSLLNGEDGRGQEQEHWAGDATPRQRPQQVEDGVDYQHLDGAHASPAPHQQRSGHDLGMTGAAAAAAAVGAAAGMAAVQDHSRQPSQDHDEWHRTSEDKKRDTLITNPYEGSSPIANLSGINNTLLGASGFNNAGFGDLYGTRTPLGHKVDEGYISQGPNKTPDIQAAKGKGVDFDGAPGAGGQVVEDPFYTPKHARHLSGMSQGMGSPLYDAATGTGIERIESKDIIALMQHLMVRDAQRSARDTEILVTLVRAATEMRNNFEDLKRLLADTEDVIITEVKENTEKSVQRAINGPRPYPGSAPRSIQGGSQAGTINGEELNAKKRSIFRRALKGLSAKGANDLGRIEDMLMQLLTEVDVLKAQTAPGNAHASQSNQGEQPYDHIQPDVQDEQDHGYEPEGHAGTSTASHASQSGYLSIQSRGTSAKPGYDRKVSAHRISTVPEDNEEDFDHARRNQDLHLMTPAQDQRGSSVPLATPPGAAAQTQHSMSNENTPRTEESKKHKSGRSSWFRIPKISRWSETTASSAVPESRHSKQSIKDDNANFPAGPSRSGSLDHYQDNYQYAPPQPIESDHLHTGFSETNLAQHGYHEDHGNTMYGQMPSPPQGDANWVSMNMTPEDPKYRAHRDSLNLVHPQPRQGQTERFKAALESQALGYDSPLSPKSADWAGSATSLHRFGQHQHTDSYGSAAGDHYQQHWTSSSPAAGAADMTATAGPPLPPKEAIDPNHPHHHYYQQPQQQQYAPSSPTQMRSTATPPQNKRLSKLQKPPPPGSISSSPLPHHSVESGYGTMTHGAPTASYVSHGGGGGPQSLSAGVSGSGSPRLENKNLSVAAASSASGAGAVSRRPSGPRPMTPTMSGAGAGGSAGHTFGTLGSQDTETF</sequence>
<feature type="compositionally biased region" description="Polar residues" evidence="1">
    <location>
        <begin position="1396"/>
        <end position="1416"/>
    </location>
</feature>
<feature type="region of interest" description="Disordered" evidence="1">
    <location>
        <begin position="1067"/>
        <end position="1107"/>
    </location>
</feature>
<feature type="compositionally biased region" description="Low complexity" evidence="1">
    <location>
        <begin position="574"/>
        <end position="588"/>
    </location>
</feature>
<feature type="compositionally biased region" description="Basic and acidic residues" evidence="1">
    <location>
        <begin position="463"/>
        <end position="472"/>
    </location>
</feature>
<dbReference type="EMBL" id="OUUZ01000008">
    <property type="protein sequence ID" value="SPQ21016.1"/>
    <property type="molecule type" value="Genomic_DNA"/>
</dbReference>
<evidence type="ECO:0000313" key="2">
    <source>
        <dbReference type="EMBL" id="SPQ21016.1"/>
    </source>
</evidence>
<feature type="compositionally biased region" description="Basic and acidic residues" evidence="1">
    <location>
        <begin position="1072"/>
        <end position="1095"/>
    </location>
</feature>
<feature type="compositionally biased region" description="Polar residues" evidence="1">
    <location>
        <begin position="1864"/>
        <end position="1873"/>
    </location>
</feature>
<name>A0A446BER2_9PEZI</name>
<feature type="compositionally biased region" description="Basic and acidic residues" evidence="1">
    <location>
        <begin position="1373"/>
        <end position="1393"/>
    </location>
</feature>
<feature type="compositionally biased region" description="Basic and acidic residues" evidence="1">
    <location>
        <begin position="260"/>
        <end position="285"/>
    </location>
</feature>
<feature type="compositionally biased region" description="Polar residues" evidence="1">
    <location>
        <begin position="348"/>
        <end position="360"/>
    </location>
</feature>
<feature type="compositionally biased region" description="Low complexity" evidence="1">
    <location>
        <begin position="322"/>
        <end position="340"/>
    </location>
</feature>
<dbReference type="PANTHER" id="PTHR42105">
    <property type="entry name" value="DIM2-ASSOCIATED PROTEIN 1"/>
    <property type="match status" value="1"/>
</dbReference>
<feature type="region of interest" description="Disordered" evidence="1">
    <location>
        <begin position="1357"/>
        <end position="1442"/>
    </location>
</feature>